<sequence>MAKIISSAIVGETISQIFSGITNREDEDKSDEATGGGGLERLEMAHIKMEAALEMSDKWQITDVSLLHWRKKLKCVAQECNDVARRCWELSLEEDEAEQVLSKSSFAIRVAHATKAFVSSFIGCEGDHCSGSIAAAVRRFERFADGATEFIQCVQLGGTPRQPLFFDPLIRHVFTGKTLRYMVMHPGGQYQYFGIRPMAFEERGLEAMLSFIYEDFKVPKNSFGLGFMLRLSESTDIIGTTVKCLQLVTPHFKSTADAVIKGIIQLPTQDFSCLPPEAESANMEHWNQIHKTFTGWFRPDPLCCQGYKQEVVPSHVGNCGNKRQISLLDYKNLQGSTAGYDFSSLENTPLLKLGILFMPHDSLENPKSTGEGSAIEVIDGEKQHLTHANVHPDQLDEILLPKAIDYLHHNTETATYQIVWRSNHGSAHLCVEKTRTTRIPRARKAATRQGRNKNSKTLLQMKQEQMRKVQWMQVAKDFLKLWVVRSSERLQSTFTSWLKQSPFCFDSAASSWAMTLHSLPAKEHSCNLQTDQPTARGSTGAIGV</sequence>
<organism evidence="1 2">
    <name type="scientific">Triticum turgidum subsp. durum</name>
    <name type="common">Durum wheat</name>
    <name type="synonym">Triticum durum</name>
    <dbReference type="NCBI Taxonomy" id="4567"/>
    <lineage>
        <taxon>Eukaryota</taxon>
        <taxon>Viridiplantae</taxon>
        <taxon>Streptophyta</taxon>
        <taxon>Embryophyta</taxon>
        <taxon>Tracheophyta</taxon>
        <taxon>Spermatophyta</taxon>
        <taxon>Magnoliopsida</taxon>
        <taxon>Liliopsida</taxon>
        <taxon>Poales</taxon>
        <taxon>Poaceae</taxon>
        <taxon>BOP clade</taxon>
        <taxon>Pooideae</taxon>
        <taxon>Triticodae</taxon>
        <taxon>Triticeae</taxon>
        <taxon>Triticinae</taxon>
        <taxon>Triticum</taxon>
    </lineage>
</organism>
<evidence type="ECO:0000313" key="1">
    <source>
        <dbReference type="EMBL" id="VAH85056.1"/>
    </source>
</evidence>
<dbReference type="OMA" id="PAKEHSC"/>
<accession>A0A9R1S954</accession>
<dbReference type="InterPro" id="IPR013181">
    <property type="entry name" value="DUF1719"/>
</dbReference>
<protein>
    <submittedName>
        <fullName evidence="1">Uncharacterized protein</fullName>
    </submittedName>
</protein>
<dbReference type="SMART" id="SM01157">
    <property type="entry name" value="DUF1719"/>
    <property type="match status" value="1"/>
</dbReference>
<gene>
    <name evidence="1" type="ORF">TRITD_3Bv1G259440</name>
</gene>
<dbReference type="Pfam" id="PF08224">
    <property type="entry name" value="DUF1719"/>
    <property type="match status" value="1"/>
</dbReference>
<name>A0A9R1S954_TRITD</name>
<dbReference type="Gramene" id="TRITD3Bv1G259440.1">
    <property type="protein sequence ID" value="TRITD3Bv1G259440.1"/>
    <property type="gene ID" value="TRITD3Bv1G259440"/>
</dbReference>
<dbReference type="PANTHER" id="PTHR33377:SF11">
    <property type="entry name" value="OS04G0105900 PROTEIN"/>
    <property type="match status" value="1"/>
</dbReference>
<keyword evidence="2" id="KW-1185">Reference proteome</keyword>
<dbReference type="AlphaFoldDB" id="A0A9R1S954"/>
<dbReference type="Proteomes" id="UP000324705">
    <property type="component" value="Chromosome 3B"/>
</dbReference>
<proteinExistence type="predicted"/>
<evidence type="ECO:0000313" key="2">
    <source>
        <dbReference type="Proteomes" id="UP000324705"/>
    </source>
</evidence>
<dbReference type="PANTHER" id="PTHR33377">
    <property type="entry name" value="OS10G0134700 PROTEIN-RELATED"/>
    <property type="match status" value="1"/>
</dbReference>
<dbReference type="EMBL" id="LT934116">
    <property type="protein sequence ID" value="VAH85056.1"/>
    <property type="molecule type" value="Genomic_DNA"/>
</dbReference>
<reference evidence="1 2" key="1">
    <citation type="submission" date="2017-09" db="EMBL/GenBank/DDBJ databases">
        <authorList>
            <consortium name="International Durum Wheat Genome Sequencing Consortium (IDWGSC)"/>
            <person name="Milanesi L."/>
        </authorList>
    </citation>
    <scope>NUCLEOTIDE SEQUENCE [LARGE SCALE GENOMIC DNA]</scope>
    <source>
        <strain evidence="2">cv. Svevo</strain>
    </source>
</reference>